<comment type="similarity">
    <text evidence="2">Belongs to the autoinducer-2 exporter (AI-2E) (TC 2.A.86) family.</text>
</comment>
<reference evidence="8" key="1">
    <citation type="submission" date="2016-09" db="EMBL/GenBank/DDBJ databases">
        <authorList>
            <person name="Varghese N."/>
            <person name="Submissions S."/>
        </authorList>
    </citation>
    <scope>NUCLEOTIDE SEQUENCE [LARGE SCALE GENOMIC DNA]</scope>
    <source>
        <strain evidence="8">25nlg</strain>
    </source>
</reference>
<evidence type="ECO:0000256" key="5">
    <source>
        <dbReference type="ARBA" id="ARBA00023136"/>
    </source>
</evidence>
<evidence type="ECO:0000256" key="1">
    <source>
        <dbReference type="ARBA" id="ARBA00004141"/>
    </source>
</evidence>
<proteinExistence type="inferred from homology"/>
<dbReference type="Proteomes" id="UP000242662">
    <property type="component" value="Unassembled WGS sequence"/>
</dbReference>
<evidence type="ECO:0000256" key="6">
    <source>
        <dbReference type="SAM" id="Phobius"/>
    </source>
</evidence>
<feature type="transmembrane region" description="Helical" evidence="6">
    <location>
        <begin position="270"/>
        <end position="293"/>
    </location>
</feature>
<feature type="transmembrane region" description="Helical" evidence="6">
    <location>
        <begin position="16"/>
        <end position="37"/>
    </location>
</feature>
<evidence type="ECO:0000313" key="8">
    <source>
        <dbReference type="Proteomes" id="UP000242662"/>
    </source>
</evidence>
<dbReference type="GO" id="GO:0055085">
    <property type="term" value="P:transmembrane transport"/>
    <property type="evidence" value="ECO:0007669"/>
    <property type="project" value="TreeGrafter"/>
</dbReference>
<evidence type="ECO:0000256" key="4">
    <source>
        <dbReference type="ARBA" id="ARBA00022989"/>
    </source>
</evidence>
<protein>
    <submittedName>
        <fullName evidence="7">Predicted PurR-regulated permease PerM</fullName>
    </submittedName>
</protein>
<keyword evidence="8" id="KW-1185">Reference proteome</keyword>
<dbReference type="AlphaFoldDB" id="A0A1G6JL03"/>
<evidence type="ECO:0000256" key="3">
    <source>
        <dbReference type="ARBA" id="ARBA00022692"/>
    </source>
</evidence>
<dbReference type="OrthoDB" id="9793390at2"/>
<dbReference type="PANTHER" id="PTHR21716:SF15">
    <property type="entry name" value="TRANSPORT PROTEIN YRRI-RELATED"/>
    <property type="match status" value="1"/>
</dbReference>
<feature type="transmembrane region" description="Helical" evidence="6">
    <location>
        <begin position="221"/>
        <end position="238"/>
    </location>
</feature>
<gene>
    <name evidence="7" type="ORF">SAMN05421737_10622</name>
</gene>
<dbReference type="Pfam" id="PF01594">
    <property type="entry name" value="AI-2E_transport"/>
    <property type="match status" value="1"/>
</dbReference>
<feature type="transmembrane region" description="Helical" evidence="6">
    <location>
        <begin position="313"/>
        <end position="340"/>
    </location>
</feature>
<evidence type="ECO:0000313" key="7">
    <source>
        <dbReference type="EMBL" id="SDC19393.1"/>
    </source>
</evidence>
<keyword evidence="5 6" id="KW-0472">Membrane</keyword>
<dbReference type="RefSeq" id="WP_090775650.1">
    <property type="nucleotide sequence ID" value="NZ_FMYM01000006.1"/>
</dbReference>
<accession>A0A1G6JL03</accession>
<dbReference type="PANTHER" id="PTHR21716">
    <property type="entry name" value="TRANSMEMBRANE PROTEIN"/>
    <property type="match status" value="1"/>
</dbReference>
<organism evidence="7 8">
    <name type="scientific">Shouchella lonarensis</name>
    <dbReference type="NCBI Taxonomy" id="1464122"/>
    <lineage>
        <taxon>Bacteria</taxon>
        <taxon>Bacillati</taxon>
        <taxon>Bacillota</taxon>
        <taxon>Bacilli</taxon>
        <taxon>Bacillales</taxon>
        <taxon>Bacillaceae</taxon>
        <taxon>Shouchella</taxon>
    </lineage>
</organism>
<feature type="transmembrane region" description="Helical" evidence="6">
    <location>
        <begin position="162"/>
        <end position="180"/>
    </location>
</feature>
<name>A0A1G6JL03_9BACI</name>
<keyword evidence="3 6" id="KW-0812">Transmembrane</keyword>
<dbReference type="InterPro" id="IPR002549">
    <property type="entry name" value="AI-2E-like"/>
</dbReference>
<sequence>MNNEQHIINLLKWTKWLIIALLFLIASRLMPFFHPVWDVICTLFWPICVAGLFAYLLHPIIEKLVHIGMSRTWAVVSLFVTFIVVTGAVVFFGVPILIRQITEAIDVLPGQLAEFEKLLLHVQHTVDRLPEPVDDYMDDWTGRLEGWSAQALDLMEQGLLRVAQSMIVWLVVPFLVFYLLKDYTLLVRVSYYLTPRRWRKPLHQYVHEVDVTFGAYIRGQLFVALCVGMLSVIAFWLLGIPYSLILGLFIGATDLIPYFGAFIGAAPAVVVAFMSSPTLALYTIIVIFVIQQIEGNVLSPVIVGRTVHLHPVFIILALLIGVEVAGIIGLLVAVPILAIVKVTLLHVRKYIDQAGDKV</sequence>
<dbReference type="GO" id="GO:0016020">
    <property type="term" value="C:membrane"/>
    <property type="evidence" value="ECO:0007669"/>
    <property type="project" value="UniProtKB-SubCell"/>
</dbReference>
<feature type="transmembrane region" description="Helical" evidence="6">
    <location>
        <begin position="43"/>
        <end position="61"/>
    </location>
</feature>
<comment type="subcellular location">
    <subcellularLocation>
        <location evidence="1">Membrane</location>
        <topology evidence="1">Multi-pass membrane protein</topology>
    </subcellularLocation>
</comment>
<dbReference type="EMBL" id="FMYM01000006">
    <property type="protein sequence ID" value="SDC19393.1"/>
    <property type="molecule type" value="Genomic_DNA"/>
</dbReference>
<keyword evidence="4 6" id="KW-1133">Transmembrane helix</keyword>
<feature type="transmembrane region" description="Helical" evidence="6">
    <location>
        <begin position="73"/>
        <end position="98"/>
    </location>
</feature>
<evidence type="ECO:0000256" key="2">
    <source>
        <dbReference type="ARBA" id="ARBA00009773"/>
    </source>
</evidence>
<dbReference type="STRING" id="1464122.SAMN05421737_10622"/>